<dbReference type="KEGG" id="shp:Sput200_0513"/>
<dbReference type="HOGENOM" id="CLU_214988_0_0_6"/>
<name>E6XHA5_SHEP2</name>
<evidence type="ECO:0000313" key="1">
    <source>
        <dbReference type="EMBL" id="ADV52999.1"/>
    </source>
</evidence>
<reference evidence="1 2" key="1">
    <citation type="submission" date="2011-01" db="EMBL/GenBank/DDBJ databases">
        <title>Complete sequence of Shewanella putrefaciens 200.</title>
        <authorList>
            <consortium name="US DOE Joint Genome Institute"/>
            <person name="Lucas S."/>
            <person name="Copeland A."/>
            <person name="Lapidus A."/>
            <person name="Cheng J.-F."/>
            <person name="Bruce D."/>
            <person name="Goodwin L."/>
            <person name="Pitluck S."/>
            <person name="Munk A.C."/>
            <person name="Detter J.C."/>
            <person name="Han C."/>
            <person name="Tapia R."/>
            <person name="Land M."/>
            <person name="Hauser L."/>
            <person name="Chang Y.-J."/>
            <person name="Jeffries C."/>
            <person name="Kyrpides N."/>
            <person name="Ivanova N."/>
            <person name="Mikhailova N."/>
            <person name="Kolker E."/>
            <person name="Lawrence C."/>
            <person name="McCue L.A."/>
            <person name="DiChristina T."/>
            <person name="Nealson K."/>
            <person name="Fredrickson J.K."/>
            <person name="Woyke T."/>
        </authorList>
    </citation>
    <scope>NUCLEOTIDE SEQUENCE [LARGE SCALE GENOMIC DNA]</scope>
    <source>
        <strain evidence="1 2">200</strain>
    </source>
</reference>
<dbReference type="PATRIC" id="fig|399804.5.peg.523"/>
<gene>
    <name evidence="1" type="ordered locus">Sput200_0513</name>
</gene>
<proteinExistence type="predicted"/>
<organism evidence="1 2">
    <name type="scientific">Shewanella putrefaciens (strain 200)</name>
    <dbReference type="NCBI Taxonomy" id="399804"/>
    <lineage>
        <taxon>Bacteria</taxon>
        <taxon>Pseudomonadati</taxon>
        <taxon>Pseudomonadota</taxon>
        <taxon>Gammaproteobacteria</taxon>
        <taxon>Alteromonadales</taxon>
        <taxon>Shewanellaceae</taxon>
        <taxon>Shewanella</taxon>
    </lineage>
</organism>
<accession>E6XHA5</accession>
<evidence type="ECO:0000313" key="2">
    <source>
        <dbReference type="Proteomes" id="UP000008209"/>
    </source>
</evidence>
<protein>
    <submittedName>
        <fullName evidence="1">Uncharacterized protein</fullName>
    </submittedName>
</protein>
<dbReference type="EMBL" id="CP002457">
    <property type="protein sequence ID" value="ADV52999.1"/>
    <property type="molecule type" value="Genomic_DNA"/>
</dbReference>
<dbReference type="Proteomes" id="UP000008209">
    <property type="component" value="Chromosome"/>
</dbReference>
<dbReference type="AlphaFoldDB" id="E6XHA5"/>
<sequence length="50" mass="5621">MRLLCTEFSVVAVNQVVALAIQPKVLMVTHKQKPIADVWLSVHPYRMGVC</sequence>